<sequence length="33" mass="3372">MAIALLYVIGVVPGKEISSAVVANKCGIALRNT</sequence>
<dbReference type="EMBL" id="LXQA010124147">
    <property type="protein sequence ID" value="MCI21282.1"/>
    <property type="molecule type" value="Genomic_DNA"/>
</dbReference>
<keyword evidence="2" id="KW-1185">Reference proteome</keyword>
<feature type="non-terminal residue" evidence="1">
    <location>
        <position position="33"/>
    </location>
</feature>
<dbReference type="AlphaFoldDB" id="A0A392QBM5"/>
<evidence type="ECO:0000313" key="2">
    <source>
        <dbReference type="Proteomes" id="UP000265520"/>
    </source>
</evidence>
<evidence type="ECO:0000313" key="1">
    <source>
        <dbReference type="EMBL" id="MCI21282.1"/>
    </source>
</evidence>
<accession>A0A392QBM5</accession>
<name>A0A392QBM5_9FABA</name>
<comment type="caution">
    <text evidence="1">The sequence shown here is derived from an EMBL/GenBank/DDBJ whole genome shotgun (WGS) entry which is preliminary data.</text>
</comment>
<proteinExistence type="predicted"/>
<dbReference type="Proteomes" id="UP000265520">
    <property type="component" value="Unassembled WGS sequence"/>
</dbReference>
<reference evidence="1 2" key="1">
    <citation type="journal article" date="2018" name="Front. Plant Sci.">
        <title>Red Clover (Trifolium pratense) and Zigzag Clover (T. medium) - A Picture of Genomic Similarities and Differences.</title>
        <authorList>
            <person name="Dluhosova J."/>
            <person name="Istvanek J."/>
            <person name="Nedelnik J."/>
            <person name="Repkova J."/>
        </authorList>
    </citation>
    <scope>NUCLEOTIDE SEQUENCE [LARGE SCALE GENOMIC DNA]</scope>
    <source>
        <strain evidence="2">cv. 10/8</strain>
        <tissue evidence="1">Leaf</tissue>
    </source>
</reference>
<organism evidence="1 2">
    <name type="scientific">Trifolium medium</name>
    <dbReference type="NCBI Taxonomy" id="97028"/>
    <lineage>
        <taxon>Eukaryota</taxon>
        <taxon>Viridiplantae</taxon>
        <taxon>Streptophyta</taxon>
        <taxon>Embryophyta</taxon>
        <taxon>Tracheophyta</taxon>
        <taxon>Spermatophyta</taxon>
        <taxon>Magnoliopsida</taxon>
        <taxon>eudicotyledons</taxon>
        <taxon>Gunneridae</taxon>
        <taxon>Pentapetalae</taxon>
        <taxon>rosids</taxon>
        <taxon>fabids</taxon>
        <taxon>Fabales</taxon>
        <taxon>Fabaceae</taxon>
        <taxon>Papilionoideae</taxon>
        <taxon>50 kb inversion clade</taxon>
        <taxon>NPAAA clade</taxon>
        <taxon>Hologalegina</taxon>
        <taxon>IRL clade</taxon>
        <taxon>Trifolieae</taxon>
        <taxon>Trifolium</taxon>
    </lineage>
</organism>
<protein>
    <submittedName>
        <fullName evidence="1">Uncharacterized protein</fullName>
    </submittedName>
</protein>